<name>A0ABQ2WS48_9GAMM</name>
<evidence type="ECO:0000313" key="2">
    <source>
        <dbReference type="EMBL" id="GGW71006.1"/>
    </source>
</evidence>
<dbReference type="InterPro" id="IPR025391">
    <property type="entry name" value="DUF4123"/>
</dbReference>
<gene>
    <name evidence="2" type="ORF">GCM10007158_34230</name>
</gene>
<comment type="caution">
    <text evidence="2">The sequence shown here is derived from an EMBL/GenBank/DDBJ whole genome shotgun (WGS) entry which is preliminary data.</text>
</comment>
<proteinExistence type="predicted"/>
<dbReference type="Proteomes" id="UP000647585">
    <property type="component" value="Unassembled WGS sequence"/>
</dbReference>
<evidence type="ECO:0000313" key="3">
    <source>
        <dbReference type="Proteomes" id="UP000647585"/>
    </source>
</evidence>
<sequence>MLDLKKEPCAHCTFIADIADARVLQHAYVVLDEKLLKGAFAHITTLPGVLQYSGLFGRTPLRLISPEEPLLIKMEINSPAWQRAMQLCLCQAGWVFKPTSAVSFDKIVEHLRTLFILDDNAGGKSFVRLQHPQVWTTLLANADPVFLQYWLKPLGRVFIPYVKGGWTCWKPPKTGTTCANPWQLSSHIEAALRRQQQTEEWLITKPAEPAPRADWLISLH</sequence>
<keyword evidence="3" id="KW-1185">Reference proteome</keyword>
<dbReference type="EMBL" id="BMXO01000023">
    <property type="protein sequence ID" value="GGW71006.1"/>
    <property type="molecule type" value="Genomic_DNA"/>
</dbReference>
<accession>A0ABQ2WS48</accession>
<organism evidence="2 3">
    <name type="scientific">Halomonas johnsoniae</name>
    <dbReference type="NCBI Taxonomy" id="502832"/>
    <lineage>
        <taxon>Bacteria</taxon>
        <taxon>Pseudomonadati</taxon>
        <taxon>Pseudomonadota</taxon>
        <taxon>Gammaproteobacteria</taxon>
        <taxon>Oceanospirillales</taxon>
        <taxon>Halomonadaceae</taxon>
        <taxon>Halomonas</taxon>
    </lineage>
</organism>
<reference evidence="3" key="1">
    <citation type="journal article" date="2019" name="Int. J. Syst. Evol. Microbiol.">
        <title>The Global Catalogue of Microorganisms (GCM) 10K type strain sequencing project: providing services to taxonomists for standard genome sequencing and annotation.</title>
        <authorList>
            <consortium name="The Broad Institute Genomics Platform"/>
            <consortium name="The Broad Institute Genome Sequencing Center for Infectious Disease"/>
            <person name="Wu L."/>
            <person name="Ma J."/>
        </authorList>
    </citation>
    <scope>NUCLEOTIDE SEQUENCE [LARGE SCALE GENOMIC DNA]</scope>
    <source>
        <strain evidence="3">KCTC 22157</strain>
    </source>
</reference>
<protein>
    <recommendedName>
        <fullName evidence="1">DUF4123 domain-containing protein</fullName>
    </recommendedName>
</protein>
<evidence type="ECO:0000259" key="1">
    <source>
        <dbReference type="Pfam" id="PF13503"/>
    </source>
</evidence>
<feature type="domain" description="DUF4123" evidence="1">
    <location>
        <begin position="28"/>
        <end position="144"/>
    </location>
</feature>
<dbReference type="Pfam" id="PF13503">
    <property type="entry name" value="DUF4123"/>
    <property type="match status" value="1"/>
</dbReference>
<dbReference type="RefSeq" id="WP_193462167.1">
    <property type="nucleotide sequence ID" value="NZ_BMXO01000023.1"/>
</dbReference>